<evidence type="ECO:0000313" key="3">
    <source>
        <dbReference type="Proteomes" id="UP000191112"/>
    </source>
</evidence>
<keyword evidence="1" id="KW-1133">Transmembrane helix</keyword>
<feature type="transmembrane region" description="Helical" evidence="1">
    <location>
        <begin position="183"/>
        <end position="200"/>
    </location>
</feature>
<accession>A0A1T5D431</accession>
<feature type="transmembrane region" description="Helical" evidence="1">
    <location>
        <begin position="49"/>
        <end position="67"/>
    </location>
</feature>
<proteinExistence type="predicted"/>
<protein>
    <submittedName>
        <fullName evidence="2">Uncharacterized protein</fullName>
    </submittedName>
</protein>
<name>A0A1T5D431_9FLAO</name>
<keyword evidence="1" id="KW-0812">Transmembrane</keyword>
<dbReference type="Proteomes" id="UP000191112">
    <property type="component" value="Unassembled WGS sequence"/>
</dbReference>
<evidence type="ECO:0000256" key="1">
    <source>
        <dbReference type="SAM" id="Phobius"/>
    </source>
</evidence>
<evidence type="ECO:0000313" key="2">
    <source>
        <dbReference type="EMBL" id="SKB66419.1"/>
    </source>
</evidence>
<dbReference type="EMBL" id="FUYZ01000001">
    <property type="protein sequence ID" value="SKB66419.1"/>
    <property type="molecule type" value="Genomic_DNA"/>
</dbReference>
<dbReference type="AlphaFoldDB" id="A0A1T5D431"/>
<keyword evidence="1" id="KW-0472">Membrane</keyword>
<dbReference type="STRING" id="619805.SAMN05660477_00597"/>
<keyword evidence="3" id="KW-1185">Reference proteome</keyword>
<organism evidence="2 3">
    <name type="scientific">Soonwooa buanensis</name>
    <dbReference type="NCBI Taxonomy" id="619805"/>
    <lineage>
        <taxon>Bacteria</taxon>
        <taxon>Pseudomonadati</taxon>
        <taxon>Bacteroidota</taxon>
        <taxon>Flavobacteriia</taxon>
        <taxon>Flavobacteriales</taxon>
        <taxon>Weeksellaceae</taxon>
        <taxon>Chryseobacterium group</taxon>
        <taxon>Soonwooa</taxon>
    </lineage>
</organism>
<reference evidence="2 3" key="1">
    <citation type="submission" date="2017-02" db="EMBL/GenBank/DDBJ databases">
        <authorList>
            <person name="Peterson S.W."/>
        </authorList>
    </citation>
    <scope>NUCLEOTIDE SEQUENCE [LARGE SCALE GENOMIC DNA]</scope>
    <source>
        <strain evidence="2 3">DSM 22323</strain>
    </source>
</reference>
<feature type="transmembrane region" description="Helical" evidence="1">
    <location>
        <begin position="74"/>
        <end position="90"/>
    </location>
</feature>
<gene>
    <name evidence="2" type="ORF">SAMN05660477_00597</name>
</gene>
<feature type="transmembrane region" description="Helical" evidence="1">
    <location>
        <begin position="125"/>
        <end position="145"/>
    </location>
</feature>
<feature type="transmembrane region" description="Helical" evidence="1">
    <location>
        <begin position="20"/>
        <end position="37"/>
    </location>
</feature>
<sequence>MEKLSQFLQKYDLKFENLQILNYFLSLFFYIKVWLVPGQGDATFITNGIQLFVVEFLMIHSGVFLSVFARSKKFILIALLYGFIIYGLAKSFHNNYYFYFYLLIVMNRMRAGFAGSNPLFFIRNIAYSIAGAIFFLIAGISMAVLEKWIPQFGLTEVYLNTSGFRWQNAKTGGMLVDKPQTVMYFWIVYFSLWIWFEFYIQDKLKDYKGGITSFSFKTKKF</sequence>